<proteinExistence type="predicted"/>
<reference evidence="1 2" key="1">
    <citation type="submission" date="2019-11" db="EMBL/GenBank/DDBJ databases">
        <title>Whole genome sequence of Oryza granulata.</title>
        <authorList>
            <person name="Li W."/>
        </authorList>
    </citation>
    <scope>NUCLEOTIDE SEQUENCE [LARGE SCALE GENOMIC DNA]</scope>
    <source>
        <strain evidence="2">cv. Menghai</strain>
        <tissue evidence="1">Leaf</tissue>
    </source>
</reference>
<evidence type="ECO:0000313" key="1">
    <source>
        <dbReference type="EMBL" id="KAF0929851.1"/>
    </source>
</evidence>
<keyword evidence="2" id="KW-1185">Reference proteome</keyword>
<accession>A0A6G1EZ14</accession>
<dbReference type="EMBL" id="SPHZ02000002">
    <property type="protein sequence ID" value="KAF0929851.1"/>
    <property type="molecule type" value="Genomic_DNA"/>
</dbReference>
<protein>
    <submittedName>
        <fullName evidence="1">Uncharacterized protein</fullName>
    </submittedName>
</protein>
<dbReference type="AlphaFoldDB" id="A0A6G1EZ14"/>
<dbReference type="Proteomes" id="UP000479710">
    <property type="component" value="Unassembled WGS sequence"/>
</dbReference>
<name>A0A6G1EZ14_9ORYZ</name>
<comment type="caution">
    <text evidence="1">The sequence shown here is derived from an EMBL/GenBank/DDBJ whole genome shotgun (WGS) entry which is preliminary data.</text>
</comment>
<organism evidence="1 2">
    <name type="scientific">Oryza meyeriana var. granulata</name>
    <dbReference type="NCBI Taxonomy" id="110450"/>
    <lineage>
        <taxon>Eukaryota</taxon>
        <taxon>Viridiplantae</taxon>
        <taxon>Streptophyta</taxon>
        <taxon>Embryophyta</taxon>
        <taxon>Tracheophyta</taxon>
        <taxon>Spermatophyta</taxon>
        <taxon>Magnoliopsida</taxon>
        <taxon>Liliopsida</taxon>
        <taxon>Poales</taxon>
        <taxon>Poaceae</taxon>
        <taxon>BOP clade</taxon>
        <taxon>Oryzoideae</taxon>
        <taxon>Oryzeae</taxon>
        <taxon>Oryzinae</taxon>
        <taxon>Oryza</taxon>
        <taxon>Oryza meyeriana</taxon>
    </lineage>
</organism>
<gene>
    <name evidence="1" type="ORF">E2562_025973</name>
</gene>
<evidence type="ECO:0000313" key="2">
    <source>
        <dbReference type="Proteomes" id="UP000479710"/>
    </source>
</evidence>
<sequence>MDGDSHDRTGSALGYARIDWTSEAAAARCCVCCDDFIYEICMKIIEIIGHGERSASKVA</sequence>